<sequence length="222" mass="25656">MTKNNTKSKIIVAIITLVLLVAFSGYFIKIYKEKEAREELEALVESKEWAYESYIDSINNMEKTSAVAKNLKIIRLSWDALDEIENNEEYKKTNKGNEHLDKLKKEAIENMNNSFASVMKGNVLYKDYTEAELFADEKYITKENMALYHEAEDVFDRYISAKSKELKESLGEVKTGHSEDEVKLILGSPNNIFNSDEAEFWTYDDMVLTMKDGYVFDITNSN</sequence>
<proteinExistence type="predicted"/>
<dbReference type="Proteomes" id="UP000037326">
    <property type="component" value="Unassembled WGS sequence"/>
</dbReference>
<evidence type="ECO:0000313" key="1">
    <source>
        <dbReference type="EMBL" id="KMY31548.1"/>
    </source>
</evidence>
<dbReference type="OrthoDB" id="9913202at2"/>
<reference evidence="2" key="1">
    <citation type="submission" date="2015-07" db="EMBL/GenBank/DDBJ databases">
        <authorList>
            <consortium name="Consortium for Microbial Forensics and Genomics (microFORGE)"/>
            <person name="Knight B.M."/>
            <person name="Roberts D.P."/>
            <person name="Lin D."/>
            <person name="Hari K."/>
            <person name="Fletcher J."/>
            <person name="Melcher U."/>
            <person name="Blagden T."/>
            <person name="Winegar R.A."/>
        </authorList>
    </citation>
    <scope>NUCLEOTIDE SEQUENCE [LARGE SCALE GENOMIC DNA]</scope>
    <source>
        <strain evidence="2">DSM 23493</strain>
    </source>
</reference>
<comment type="caution">
    <text evidence="1">The sequence shown here is derived from an EMBL/GenBank/DDBJ whole genome shotgun (WGS) entry which is preliminary data.</text>
</comment>
<dbReference type="GeneID" id="96597620"/>
<dbReference type="AlphaFoldDB" id="A0A0K9FBH1"/>
<organism evidence="1 2">
    <name type="scientific">Lysinibacillus xylanilyticus</name>
    <dbReference type="NCBI Taxonomy" id="582475"/>
    <lineage>
        <taxon>Bacteria</taxon>
        <taxon>Bacillati</taxon>
        <taxon>Bacillota</taxon>
        <taxon>Bacilli</taxon>
        <taxon>Bacillales</taxon>
        <taxon>Bacillaceae</taxon>
        <taxon>Lysinibacillus</taxon>
    </lineage>
</organism>
<dbReference type="PATRIC" id="fig|582475.4.peg.388"/>
<name>A0A0K9FBH1_9BACI</name>
<dbReference type="EMBL" id="LFXJ01000005">
    <property type="protein sequence ID" value="KMY31548.1"/>
    <property type="molecule type" value="Genomic_DNA"/>
</dbReference>
<gene>
    <name evidence="1" type="ORF">ACZ11_04820</name>
</gene>
<protein>
    <submittedName>
        <fullName evidence="1">Uncharacterized protein</fullName>
    </submittedName>
</protein>
<evidence type="ECO:0000313" key="2">
    <source>
        <dbReference type="Proteomes" id="UP000037326"/>
    </source>
</evidence>
<accession>A0A0K9FBH1</accession>
<dbReference type="RefSeq" id="WP_049664181.1">
    <property type="nucleotide sequence ID" value="NZ_LFXJ01000005.1"/>
</dbReference>